<evidence type="ECO:0000313" key="2">
    <source>
        <dbReference type="Proteomes" id="UP000198802"/>
    </source>
</evidence>
<gene>
    <name evidence="1" type="ORF">Ga0074812_11235</name>
</gene>
<sequence length="186" mass="19332">MTEISPYRLTGSPAGVVEIDFEESRFQIHRDGDSISLHARQGGTVVEVLNSVVAGDGLTVTLEDECGTRATYSGGSDGEAVTVRVEAGSCVREARGTAETVAYELERILADVDLPNATRIFSFARSLKAEPAFREKLFEGAVPSAAAECPPLCGIACGISADTLGTGIGLFSAGYCAACVVHVPGC</sequence>
<dbReference type="EMBL" id="FAOZ01000012">
    <property type="protein sequence ID" value="CUU57375.1"/>
    <property type="molecule type" value="Genomic_DNA"/>
</dbReference>
<dbReference type="Proteomes" id="UP000198802">
    <property type="component" value="Unassembled WGS sequence"/>
</dbReference>
<accession>A0A0S4QQH4</accession>
<proteinExistence type="predicted"/>
<evidence type="ECO:0000313" key="1">
    <source>
        <dbReference type="EMBL" id="CUU57375.1"/>
    </source>
</evidence>
<protein>
    <submittedName>
        <fullName evidence="1">Uncharacterized protein</fullName>
    </submittedName>
</protein>
<name>A0A0S4QQH4_9ACTN</name>
<reference evidence="2" key="1">
    <citation type="submission" date="2015-11" db="EMBL/GenBank/DDBJ databases">
        <authorList>
            <person name="Varghese N."/>
        </authorList>
    </citation>
    <scope>NUCLEOTIDE SEQUENCE [LARGE SCALE GENOMIC DNA]</scope>
    <source>
        <strain evidence="2">DSM 45899</strain>
    </source>
</reference>
<organism evidence="1 2">
    <name type="scientific">Parafrankia irregularis</name>
    <dbReference type="NCBI Taxonomy" id="795642"/>
    <lineage>
        <taxon>Bacteria</taxon>
        <taxon>Bacillati</taxon>
        <taxon>Actinomycetota</taxon>
        <taxon>Actinomycetes</taxon>
        <taxon>Frankiales</taxon>
        <taxon>Frankiaceae</taxon>
        <taxon>Parafrankia</taxon>
    </lineage>
</organism>
<dbReference type="RefSeq" id="WP_131799497.1">
    <property type="nucleotide sequence ID" value="NZ_FAOZ01000012.1"/>
</dbReference>
<keyword evidence="2" id="KW-1185">Reference proteome</keyword>
<dbReference type="AlphaFoldDB" id="A0A0S4QQH4"/>